<dbReference type="GO" id="GO:0016646">
    <property type="term" value="F:oxidoreductase activity, acting on the CH-NH group of donors, NAD or NADP as acceptor"/>
    <property type="evidence" value="ECO:0007669"/>
    <property type="project" value="UniProtKB-ARBA"/>
</dbReference>
<evidence type="ECO:0000256" key="1">
    <source>
        <dbReference type="ARBA" id="ARBA00038054"/>
    </source>
</evidence>
<dbReference type="PANTHER" id="PTHR43567:SF5">
    <property type="entry name" value="HYPOTHETICAL CYTOSOLIC PROTEIN"/>
    <property type="match status" value="1"/>
</dbReference>
<dbReference type="RefSeq" id="WP_101028377.1">
    <property type="nucleotide sequence ID" value="NZ_CABMMZ010000023.1"/>
</dbReference>
<dbReference type="InterPro" id="IPR052174">
    <property type="entry name" value="Flavoredoxin"/>
</dbReference>
<dbReference type="PANTHER" id="PTHR43567">
    <property type="entry name" value="FLAVOREDOXIN-RELATED-RELATED"/>
    <property type="match status" value="1"/>
</dbReference>
<dbReference type="Gene3D" id="2.30.110.10">
    <property type="entry name" value="Electron Transport, Fmn-binding Protein, Chain A"/>
    <property type="match status" value="1"/>
</dbReference>
<evidence type="ECO:0000259" key="2">
    <source>
        <dbReference type="Pfam" id="PF01613"/>
    </source>
</evidence>
<keyword evidence="4" id="KW-1185">Reference proteome</keyword>
<dbReference type="SUPFAM" id="SSF50475">
    <property type="entry name" value="FMN-binding split barrel"/>
    <property type="match status" value="1"/>
</dbReference>
<protein>
    <submittedName>
        <fullName evidence="3">Flavoredoxin</fullName>
    </submittedName>
</protein>
<dbReference type="EMBL" id="NNSR01000023">
    <property type="protein sequence ID" value="PKD32587.1"/>
    <property type="molecule type" value="Genomic_DNA"/>
</dbReference>
<gene>
    <name evidence="3" type="primary">flr</name>
    <name evidence="3" type="ORF">RBATCC27255_00243</name>
</gene>
<evidence type="ECO:0000313" key="4">
    <source>
        <dbReference type="Proteomes" id="UP000233425"/>
    </source>
</evidence>
<dbReference type="InterPro" id="IPR012349">
    <property type="entry name" value="Split_barrel_FMN-bd"/>
</dbReference>
<name>A0A2N0V012_9FIRM</name>
<sequence length="169" mass="19556">MSAFKEINPKEIVESPFKLIGDDWALVTAGDREKFNTMTISWGGVGIMWGKPVVFTFIRPQRYTFAFMENGDRYTMSFFDEKYRDALKFCGSKSGRDYNKVKETGLTPAFTENGSVYFEEAKLVLECKKMYAQSLNAESITDCESVDKWYNNDFHKMYISEITKVLVKE</sequence>
<dbReference type="Pfam" id="PF01613">
    <property type="entry name" value="Flavin_Reduct"/>
    <property type="match status" value="1"/>
</dbReference>
<comment type="similarity">
    <text evidence="1">Belongs to the flavoredoxin family.</text>
</comment>
<organism evidence="3 4">
    <name type="scientific">Ruminococcus bromii</name>
    <dbReference type="NCBI Taxonomy" id="40518"/>
    <lineage>
        <taxon>Bacteria</taxon>
        <taxon>Bacillati</taxon>
        <taxon>Bacillota</taxon>
        <taxon>Clostridia</taxon>
        <taxon>Eubacteriales</taxon>
        <taxon>Oscillospiraceae</taxon>
        <taxon>Ruminococcus</taxon>
    </lineage>
</organism>
<dbReference type="AlphaFoldDB" id="A0A2N0V012"/>
<dbReference type="Proteomes" id="UP000233425">
    <property type="component" value="Unassembled WGS sequence"/>
</dbReference>
<dbReference type="GO" id="GO:0010181">
    <property type="term" value="F:FMN binding"/>
    <property type="evidence" value="ECO:0007669"/>
    <property type="project" value="InterPro"/>
</dbReference>
<comment type="caution">
    <text evidence="3">The sequence shown here is derived from an EMBL/GenBank/DDBJ whole genome shotgun (WGS) entry which is preliminary data.</text>
</comment>
<dbReference type="InterPro" id="IPR002563">
    <property type="entry name" value="Flavin_Rdtase-like_dom"/>
</dbReference>
<reference evidence="3" key="1">
    <citation type="journal article" date="2018" name="Environ. Microbiol.">
        <title>Sporulation capability and amylosome conservation among diverse human colonic and rumen isolates of the keystone starch-degrader Ruminococcus bromii.</title>
        <authorList>
            <person name="Mukhopadhya I."/>
            <person name="Morais S."/>
            <person name="Laverde-Gomez J."/>
            <person name="Sheridan P.O."/>
            <person name="Walker A.W."/>
            <person name="Kelly W."/>
            <person name="Klieve A.V."/>
            <person name="Ouwerkerk D."/>
            <person name="Duncan S.H."/>
            <person name="Louis P."/>
            <person name="Koropatkin N."/>
            <person name="Cockburn D."/>
            <person name="Kibler R."/>
            <person name="Cooper P.J."/>
            <person name="Sandoval C."/>
            <person name="Crost E."/>
            <person name="Juge N."/>
            <person name="Bayer E.A."/>
            <person name="Flint H.J."/>
        </authorList>
    </citation>
    <scope>NUCLEOTIDE SEQUENCE [LARGE SCALE GENOMIC DNA]</scope>
    <source>
        <strain evidence="3">ATCC 27255</strain>
    </source>
</reference>
<proteinExistence type="inferred from homology"/>
<accession>A0A2N0V012</accession>
<feature type="domain" description="Flavin reductase like" evidence="2">
    <location>
        <begin position="25"/>
        <end position="153"/>
    </location>
</feature>
<evidence type="ECO:0000313" key="3">
    <source>
        <dbReference type="EMBL" id="PKD32587.1"/>
    </source>
</evidence>